<evidence type="ECO:0000313" key="2">
    <source>
        <dbReference type="EMBL" id="AFM23599.1"/>
    </source>
</evidence>
<evidence type="ECO:0000313" key="3">
    <source>
        <dbReference type="Proteomes" id="UP000006055"/>
    </source>
</evidence>
<dbReference type="Proteomes" id="UP000006055">
    <property type="component" value="Chromosome"/>
</dbReference>
<dbReference type="RefSeq" id="WP_014808755.1">
    <property type="nucleotide sequence ID" value="NC_018025.1"/>
</dbReference>
<dbReference type="InterPro" id="IPR000257">
    <property type="entry name" value="Uroporphyrinogen_deCOase"/>
</dbReference>
<protein>
    <submittedName>
        <fullName evidence="2">Uroporphyrinogen-III decarboxylase</fullName>
    </submittedName>
</protein>
<evidence type="ECO:0000259" key="1">
    <source>
        <dbReference type="Pfam" id="PF01208"/>
    </source>
</evidence>
<sequence length="346" mass="38049">MATMTPKERVKKLLRREPVDTMPVFSGMGMVTVQAIDKMGIRFASVHGSAENLAKSATYSADIFGFDSVIVPYDMCTIPEAMGRGCSTYADAEGILYPTVPTKWENLDVVDINADWAAKARMPVVEDALKMLVSEGKYAVGGWVLGPFTLGGQVIELDLLLKGIKKDAERVHAFMEKMTKVVIEVAKRYQALGIDYITIREMGSGTDLLSPRMWKQLIQPYLQEIFNALESPKILHICGGTDLIVSLMNECGADALSFDQKNNLVETRQKIGNDMLLLGNFDPYGTLCQKEASEVPAVIEDCINAGVDAVWPGCDIWPDVKPENVNAWVRTVREAGKKPTPAVGRI</sequence>
<dbReference type="Gene3D" id="3.20.20.210">
    <property type="match status" value="1"/>
</dbReference>
<dbReference type="EMBL" id="CP003360">
    <property type="protein sequence ID" value="AFM23599.1"/>
    <property type="molecule type" value="Genomic_DNA"/>
</dbReference>
<dbReference type="AlphaFoldDB" id="I4C208"/>
<dbReference type="InterPro" id="IPR038071">
    <property type="entry name" value="UROD/MetE-like_sf"/>
</dbReference>
<dbReference type="KEGG" id="dti:Desti_0877"/>
<keyword evidence="3" id="KW-1185">Reference proteome</keyword>
<dbReference type="Pfam" id="PF01208">
    <property type="entry name" value="URO-D"/>
    <property type="match status" value="1"/>
</dbReference>
<name>I4C208_DESTA</name>
<dbReference type="eggNOG" id="COG0407">
    <property type="taxonomic scope" value="Bacteria"/>
</dbReference>
<gene>
    <name evidence="2" type="ordered locus">Desti_0877</name>
</gene>
<accession>I4C208</accession>
<dbReference type="PANTHER" id="PTHR47099">
    <property type="entry name" value="METHYLCOBAMIDE:COM METHYLTRANSFERASE MTBA"/>
    <property type="match status" value="1"/>
</dbReference>
<dbReference type="PANTHER" id="PTHR47099:SF1">
    <property type="entry name" value="METHYLCOBAMIDE:COM METHYLTRANSFERASE MTBA"/>
    <property type="match status" value="1"/>
</dbReference>
<dbReference type="GO" id="GO:0006779">
    <property type="term" value="P:porphyrin-containing compound biosynthetic process"/>
    <property type="evidence" value="ECO:0007669"/>
    <property type="project" value="InterPro"/>
</dbReference>
<dbReference type="HOGENOM" id="CLU_040933_2_1_7"/>
<feature type="domain" description="Uroporphyrinogen decarboxylase (URO-D)" evidence="1">
    <location>
        <begin position="5"/>
        <end position="334"/>
    </location>
</feature>
<dbReference type="STRING" id="706587.Desti_0877"/>
<reference evidence="3" key="1">
    <citation type="submission" date="2012-06" db="EMBL/GenBank/DDBJ databases">
        <title>Complete sequence of chromosome of Desulfomonile tiedjei DSM 6799.</title>
        <authorList>
            <person name="Lucas S."/>
            <person name="Copeland A."/>
            <person name="Lapidus A."/>
            <person name="Glavina del Rio T."/>
            <person name="Dalin E."/>
            <person name="Tice H."/>
            <person name="Bruce D."/>
            <person name="Goodwin L."/>
            <person name="Pitluck S."/>
            <person name="Peters L."/>
            <person name="Ovchinnikova G."/>
            <person name="Zeytun A."/>
            <person name="Lu M."/>
            <person name="Kyrpides N."/>
            <person name="Mavromatis K."/>
            <person name="Ivanova N."/>
            <person name="Brettin T."/>
            <person name="Detter J.C."/>
            <person name="Han C."/>
            <person name="Larimer F."/>
            <person name="Land M."/>
            <person name="Hauser L."/>
            <person name="Markowitz V."/>
            <person name="Cheng J.-F."/>
            <person name="Hugenholtz P."/>
            <person name="Woyke T."/>
            <person name="Wu D."/>
            <person name="Spring S."/>
            <person name="Schroeder M."/>
            <person name="Brambilla E."/>
            <person name="Klenk H.-P."/>
            <person name="Eisen J.A."/>
        </authorList>
    </citation>
    <scope>NUCLEOTIDE SEQUENCE [LARGE SCALE GENOMIC DNA]</scope>
    <source>
        <strain evidence="3">ATCC 49306 / DSM 6799 / DCB-1</strain>
    </source>
</reference>
<dbReference type="GO" id="GO:0004853">
    <property type="term" value="F:uroporphyrinogen decarboxylase activity"/>
    <property type="evidence" value="ECO:0007669"/>
    <property type="project" value="InterPro"/>
</dbReference>
<dbReference type="PATRIC" id="fig|706587.4.peg.998"/>
<dbReference type="OrthoDB" id="8555693at2"/>
<dbReference type="SUPFAM" id="SSF51726">
    <property type="entry name" value="UROD/MetE-like"/>
    <property type="match status" value="1"/>
</dbReference>
<organism evidence="2 3">
    <name type="scientific">Desulfomonile tiedjei (strain ATCC 49306 / DSM 6799 / DCB-1)</name>
    <dbReference type="NCBI Taxonomy" id="706587"/>
    <lineage>
        <taxon>Bacteria</taxon>
        <taxon>Pseudomonadati</taxon>
        <taxon>Thermodesulfobacteriota</taxon>
        <taxon>Desulfomonilia</taxon>
        <taxon>Desulfomonilales</taxon>
        <taxon>Desulfomonilaceae</taxon>
        <taxon>Desulfomonile</taxon>
    </lineage>
</organism>
<dbReference type="InterPro" id="IPR052024">
    <property type="entry name" value="Methanogen_methyltrans"/>
</dbReference>
<proteinExistence type="predicted"/>